<sequence>MMKTEKNSVKREVMTMKKAMKILVEKMMARTHKAVKIYQLELRKKQDMTPARWNMLYGKYLPDMDEAI</sequence>
<reference evidence="1 2" key="1">
    <citation type="submission" date="2016-10" db="EMBL/GenBank/DDBJ databases">
        <authorList>
            <person name="de Groot N.N."/>
        </authorList>
    </citation>
    <scope>NUCLEOTIDE SEQUENCE [LARGE SCALE GENOMIC DNA]</scope>
    <source>
        <strain evidence="1 2">S137</strain>
    </source>
</reference>
<dbReference type="AlphaFoldDB" id="A0A1H0UWX4"/>
<evidence type="ECO:0000313" key="1">
    <source>
        <dbReference type="EMBL" id="SDP70752.1"/>
    </source>
</evidence>
<dbReference type="OrthoDB" id="1666815at2"/>
<accession>A0A1H0UWX4</accession>
<dbReference type="EMBL" id="FNJQ01000040">
    <property type="protein sequence ID" value="SDP70752.1"/>
    <property type="molecule type" value="Genomic_DNA"/>
</dbReference>
<organism evidence="1 2">
    <name type="scientific">Selenomonas ruminantium</name>
    <dbReference type="NCBI Taxonomy" id="971"/>
    <lineage>
        <taxon>Bacteria</taxon>
        <taxon>Bacillati</taxon>
        <taxon>Bacillota</taxon>
        <taxon>Negativicutes</taxon>
        <taxon>Selenomonadales</taxon>
        <taxon>Selenomonadaceae</taxon>
        <taxon>Selenomonas</taxon>
    </lineage>
</organism>
<evidence type="ECO:0000313" key="2">
    <source>
        <dbReference type="Proteomes" id="UP000182412"/>
    </source>
</evidence>
<dbReference type="RefSeq" id="WP_074573371.1">
    <property type="nucleotide sequence ID" value="NZ_FNJQ01000040.1"/>
</dbReference>
<protein>
    <submittedName>
        <fullName evidence="1">Uncharacterized protein</fullName>
    </submittedName>
</protein>
<proteinExistence type="predicted"/>
<gene>
    <name evidence="1" type="ORF">SAMN05216366_14015</name>
</gene>
<dbReference type="Proteomes" id="UP000182412">
    <property type="component" value="Unassembled WGS sequence"/>
</dbReference>
<name>A0A1H0UWX4_SELRU</name>